<keyword evidence="3" id="KW-1185">Reference proteome</keyword>
<dbReference type="PANTHER" id="PTHR46082">
    <property type="entry name" value="ATP/GTP-BINDING PROTEIN-RELATED"/>
    <property type="match status" value="1"/>
</dbReference>
<dbReference type="PANTHER" id="PTHR46082:SF11">
    <property type="entry name" value="AAA+ ATPASE DOMAIN-CONTAINING PROTEIN-RELATED"/>
    <property type="match status" value="1"/>
</dbReference>
<dbReference type="InterPro" id="IPR027417">
    <property type="entry name" value="P-loop_NTPase"/>
</dbReference>
<name>A0A8H6MVU4_9PEZI</name>
<accession>A0A8H6MVU4</accession>
<gene>
    <name evidence="2" type="ORF">CPLU01_15391</name>
</gene>
<dbReference type="AlphaFoldDB" id="A0A8H6MVU4"/>
<protein>
    <submittedName>
        <fullName evidence="2">Kinesin light chain 5</fullName>
    </submittedName>
</protein>
<dbReference type="InterPro" id="IPR011990">
    <property type="entry name" value="TPR-like_helical_dom_sf"/>
</dbReference>
<dbReference type="Gene3D" id="1.25.40.10">
    <property type="entry name" value="Tetratricopeptide repeat domain"/>
    <property type="match status" value="2"/>
</dbReference>
<sequence length="1055" mass="119060">MSDPQAYTVGWICAVTAESVAARAFLDEEHRGPRHVSQHDNNSYVLGCIGSHNVVIAALPEGEYGTTSAATVAKDMLHSFPNVRIGLMVGIGGAAPSQKHDIRLGDIVVSKPGAGDGGVFQYDFGKTIQNCSFQVTGFLDQPPALLRTALATLKATYEMKGHQLVEDADKNLEKIRRRSKYKQPDPASDRLYKSHVVHPSNSSDGCDIACSSDTVDLITRPKRDEEDLDPAIHYGLIASGNQLMKDARIRDKLAAERDVLCFEMEAAGLMNHFPCLVIRGICDYSDSHKNKAWQGFAAMMAAAYARDLVHQIAPSSVEAEKPVLEVLNSAKPYSDLLRVRLCYIQQRVQSLKLGEAEDLSIARNPHFLVPFPSDPDFVNRSDIWTWMERQYSGPESRFALVGLGGFGVFWVHGSTKETFEDSYRSIADVLALPRRHDPDVDVLVLVRDWLQREDVSPWLMIIDNADDTPMLFSERNSEKPITSYLPKRENSKILITSRNSDAAERLTGNVRMIYKVPTMENEQALQLLQKKLGRDVNEAAAIRLIRTLEFIPLAVNQAAAYINKRSPRVTIQSYLDEFQKSENRKGTLLRSDRGDIRRYDGVSNSVVVTWQVTFEQIKREQPRAANLLSLMSYFHAQNIPEYMLHNYGSGDIHSEEGSDEDGGTSDVDFEDDLDVLRGYSLVTITATLGLLEMHSLVQFCTKVWISEFGSPDQWKTLFLQSASEHFPSGVFETWQQCQTLMPHIQPLLDKEPSEECNRLEWGKLLTNVSWYLVMLGNYSKAEVMVQQAVGTRAEILGQEHPSTLTSMANLASTLWNQGRWKEAEELDVRVIETRKRVLGEEHPSTLMSMANLASTYRDQGRWKEAEELDVRVIETRKRVLGEEHPDTLTSMGNLVSTFWNMANLASTYSDQGRWKEAEELFIQVIEMRKRVLGEEHPHTLTTMANLTSTFWNQGRWKEAEELFIQVIETSLRVLGAKHPSTLTSMHNLAFTWKNLKRWEDAIQLLQDCVRRRENVLGVDHPDTMSSASALSDWKLEFGGSSYEFPRSPQTLDACT</sequence>
<organism evidence="2 3">
    <name type="scientific">Colletotrichum plurivorum</name>
    <dbReference type="NCBI Taxonomy" id="2175906"/>
    <lineage>
        <taxon>Eukaryota</taxon>
        <taxon>Fungi</taxon>
        <taxon>Dikarya</taxon>
        <taxon>Ascomycota</taxon>
        <taxon>Pezizomycotina</taxon>
        <taxon>Sordariomycetes</taxon>
        <taxon>Hypocreomycetidae</taxon>
        <taxon>Glomerellales</taxon>
        <taxon>Glomerellaceae</taxon>
        <taxon>Colletotrichum</taxon>
        <taxon>Colletotrichum orchidearum species complex</taxon>
    </lineage>
</organism>
<dbReference type="InterPro" id="IPR053137">
    <property type="entry name" value="NLR-like"/>
</dbReference>
<dbReference type="Gene3D" id="3.40.50.1580">
    <property type="entry name" value="Nucleoside phosphorylase domain"/>
    <property type="match status" value="1"/>
</dbReference>
<dbReference type="Pfam" id="PF13424">
    <property type="entry name" value="TPR_12"/>
    <property type="match status" value="2"/>
</dbReference>
<dbReference type="SUPFAM" id="SSF48452">
    <property type="entry name" value="TPR-like"/>
    <property type="match status" value="1"/>
</dbReference>
<feature type="domain" description="DUF7779" evidence="1">
    <location>
        <begin position="618"/>
        <end position="702"/>
    </location>
</feature>
<dbReference type="GO" id="GO:0003824">
    <property type="term" value="F:catalytic activity"/>
    <property type="evidence" value="ECO:0007669"/>
    <property type="project" value="InterPro"/>
</dbReference>
<evidence type="ECO:0000313" key="2">
    <source>
        <dbReference type="EMBL" id="KAF6810016.1"/>
    </source>
</evidence>
<proteinExistence type="predicted"/>
<dbReference type="Proteomes" id="UP000654918">
    <property type="component" value="Unassembled WGS sequence"/>
</dbReference>
<dbReference type="SUPFAM" id="SSF52540">
    <property type="entry name" value="P-loop containing nucleoside triphosphate hydrolases"/>
    <property type="match status" value="1"/>
</dbReference>
<dbReference type="InterPro" id="IPR035994">
    <property type="entry name" value="Nucleoside_phosphorylase_sf"/>
</dbReference>
<dbReference type="SUPFAM" id="SSF53167">
    <property type="entry name" value="Purine and uridine phosphorylases"/>
    <property type="match status" value="1"/>
</dbReference>
<evidence type="ECO:0000313" key="3">
    <source>
        <dbReference type="Proteomes" id="UP000654918"/>
    </source>
</evidence>
<evidence type="ECO:0000259" key="1">
    <source>
        <dbReference type="Pfam" id="PF25000"/>
    </source>
</evidence>
<dbReference type="Pfam" id="PF13374">
    <property type="entry name" value="TPR_10"/>
    <property type="match status" value="2"/>
</dbReference>
<dbReference type="GO" id="GO:0009116">
    <property type="term" value="P:nucleoside metabolic process"/>
    <property type="evidence" value="ECO:0007669"/>
    <property type="project" value="InterPro"/>
</dbReference>
<reference evidence="2" key="1">
    <citation type="journal article" date="2020" name="Phytopathology">
        <title>Genome Sequence Resources of Colletotrichum truncatum, C. plurivorum, C. musicola, and C. sojae: Four Species Pathogenic to Soybean (Glycine max).</title>
        <authorList>
            <person name="Rogerio F."/>
            <person name="Boufleur T.R."/>
            <person name="Ciampi-Guillardi M."/>
            <person name="Sukno S.A."/>
            <person name="Thon M.R."/>
            <person name="Massola Junior N.S."/>
            <person name="Baroncelli R."/>
        </authorList>
    </citation>
    <scope>NUCLEOTIDE SEQUENCE</scope>
    <source>
        <strain evidence="2">LFN00145</strain>
    </source>
</reference>
<comment type="caution">
    <text evidence="2">The sequence shown here is derived from an EMBL/GenBank/DDBJ whole genome shotgun (WGS) entry which is preliminary data.</text>
</comment>
<dbReference type="Gene3D" id="3.40.50.300">
    <property type="entry name" value="P-loop containing nucleotide triphosphate hydrolases"/>
    <property type="match status" value="1"/>
</dbReference>
<dbReference type="EMBL" id="WIGO01000513">
    <property type="protein sequence ID" value="KAF6810016.1"/>
    <property type="molecule type" value="Genomic_DNA"/>
</dbReference>
<dbReference type="InterPro" id="IPR056681">
    <property type="entry name" value="DUF7779"/>
</dbReference>
<dbReference type="Pfam" id="PF25000">
    <property type="entry name" value="DUF7779"/>
    <property type="match status" value="1"/>
</dbReference>